<evidence type="ECO:0000313" key="4">
    <source>
        <dbReference type="Proteomes" id="UP000664122"/>
    </source>
</evidence>
<dbReference type="EMBL" id="JAFMPP010000008">
    <property type="protein sequence ID" value="MBO0663029.1"/>
    <property type="molecule type" value="Genomic_DNA"/>
</dbReference>
<dbReference type="PANTHER" id="PTHR11138">
    <property type="entry name" value="METHIONYL-TRNA FORMYLTRANSFERASE"/>
    <property type="match status" value="1"/>
</dbReference>
<evidence type="ECO:0000259" key="1">
    <source>
        <dbReference type="Pfam" id="PF00551"/>
    </source>
</evidence>
<sequence>MRFAFVGAVEGSAVALEALIASDLSPALLVTLPQHASARHSDYVDLATPARDSKIPLHFTRNINDEQTMAALRAADLDLVLVLGWSQICGPAFRGVARAGCLGFHPAPLPRFRGRAVIPWTILRGETMSGSTLFWLDEGVDSGPIVAQGVFAVSPEETARSLYDKHLSQIRQLVPSTLKRIAAGERLGVAQDKALASFCARRVAEDGLIAWGESADAVLRLIRAVGEPYPGAFTHVGTDRLVIDAARPFRDSDRHIALPGQVVAHTEAGFAVMCGNERGIEVTAWHGDGIGLPKLHCKLR</sequence>
<dbReference type="InterPro" id="IPR011034">
    <property type="entry name" value="Formyl_transferase-like_C_sf"/>
</dbReference>
<dbReference type="Gene3D" id="3.40.50.12230">
    <property type="match status" value="1"/>
</dbReference>
<name>A0A939G0Y1_9HYPH</name>
<feature type="domain" description="Formyl transferase C-terminal" evidence="2">
    <location>
        <begin position="204"/>
        <end position="281"/>
    </location>
</feature>
<proteinExistence type="predicted"/>
<accession>A0A939G0Y1</accession>
<evidence type="ECO:0000259" key="2">
    <source>
        <dbReference type="Pfam" id="PF02911"/>
    </source>
</evidence>
<dbReference type="Proteomes" id="UP000664122">
    <property type="component" value="Unassembled WGS sequence"/>
</dbReference>
<dbReference type="SUPFAM" id="SSF53328">
    <property type="entry name" value="Formyltransferase"/>
    <property type="match status" value="1"/>
</dbReference>
<keyword evidence="4" id="KW-1185">Reference proteome</keyword>
<dbReference type="SUPFAM" id="SSF50486">
    <property type="entry name" value="FMT C-terminal domain-like"/>
    <property type="match status" value="1"/>
</dbReference>
<feature type="domain" description="Formyl transferase N-terminal" evidence="1">
    <location>
        <begin position="17"/>
        <end position="176"/>
    </location>
</feature>
<reference evidence="3" key="1">
    <citation type="submission" date="2021-03" db="EMBL/GenBank/DDBJ databases">
        <title>Whole genome sequence of Jiella sp. CQZ9-1.</title>
        <authorList>
            <person name="Tuo L."/>
        </authorList>
    </citation>
    <scope>NUCLEOTIDE SEQUENCE</scope>
    <source>
        <strain evidence="3">CQZ9-1</strain>
    </source>
</reference>
<dbReference type="Pfam" id="PF00551">
    <property type="entry name" value="Formyl_trans_N"/>
    <property type="match status" value="1"/>
</dbReference>
<dbReference type="InterPro" id="IPR036477">
    <property type="entry name" value="Formyl_transf_N_sf"/>
</dbReference>
<evidence type="ECO:0000313" key="3">
    <source>
        <dbReference type="EMBL" id="MBO0663029.1"/>
    </source>
</evidence>
<gene>
    <name evidence="3" type="ORF">J1C48_10615</name>
</gene>
<dbReference type="PANTHER" id="PTHR11138:SF5">
    <property type="entry name" value="METHIONYL-TRNA FORMYLTRANSFERASE, MITOCHONDRIAL"/>
    <property type="match status" value="1"/>
</dbReference>
<comment type="caution">
    <text evidence="3">The sequence shown here is derived from an EMBL/GenBank/DDBJ whole genome shotgun (WGS) entry which is preliminary data.</text>
</comment>
<dbReference type="GO" id="GO:0004479">
    <property type="term" value="F:methionyl-tRNA formyltransferase activity"/>
    <property type="evidence" value="ECO:0007669"/>
    <property type="project" value="TreeGrafter"/>
</dbReference>
<protein>
    <submittedName>
        <fullName evidence="3">Methionyl-tRNA formyltransferase</fullName>
    </submittedName>
</protein>
<dbReference type="InterPro" id="IPR005793">
    <property type="entry name" value="Formyl_trans_C"/>
</dbReference>
<dbReference type="CDD" id="cd08651">
    <property type="entry name" value="FMT_core_like_4"/>
    <property type="match status" value="1"/>
</dbReference>
<dbReference type="GO" id="GO:0005829">
    <property type="term" value="C:cytosol"/>
    <property type="evidence" value="ECO:0007669"/>
    <property type="project" value="TreeGrafter"/>
</dbReference>
<dbReference type="AlphaFoldDB" id="A0A939G0Y1"/>
<dbReference type="InterPro" id="IPR002376">
    <property type="entry name" value="Formyl_transf_N"/>
</dbReference>
<dbReference type="Pfam" id="PF02911">
    <property type="entry name" value="Formyl_trans_C"/>
    <property type="match status" value="1"/>
</dbReference>
<dbReference type="RefSeq" id="WP_207257820.1">
    <property type="nucleotide sequence ID" value="NZ_JAFMPP010000008.1"/>
</dbReference>
<organism evidence="3 4">
    <name type="scientific">Jiella flava</name>
    <dbReference type="NCBI Taxonomy" id="2816857"/>
    <lineage>
        <taxon>Bacteria</taxon>
        <taxon>Pseudomonadati</taxon>
        <taxon>Pseudomonadota</taxon>
        <taxon>Alphaproteobacteria</taxon>
        <taxon>Hyphomicrobiales</taxon>
        <taxon>Aurantimonadaceae</taxon>
        <taxon>Jiella</taxon>
    </lineage>
</organism>